<proteinExistence type="inferred from homology"/>
<protein>
    <submittedName>
        <fullName evidence="8">Deoxyribodipyrimidine photo-lyase</fullName>
        <ecNumber evidence="8">4.1.99.3</ecNumber>
    </submittedName>
</protein>
<reference evidence="8 9" key="1">
    <citation type="submission" date="2023-07" db="EMBL/GenBank/DDBJ databases">
        <title>Genomic Encyclopedia of Type Strains, Phase IV (KMG-IV): sequencing the most valuable type-strain genomes for metagenomic binning, comparative biology and taxonomic classification.</title>
        <authorList>
            <person name="Goeker M."/>
        </authorList>
    </citation>
    <scope>NUCLEOTIDE SEQUENCE [LARGE SCALE GENOMIC DNA]</scope>
    <source>
        <strain evidence="8 9">DSM 2457</strain>
    </source>
</reference>
<dbReference type="InterPro" id="IPR014729">
    <property type="entry name" value="Rossmann-like_a/b/a_fold"/>
</dbReference>
<dbReference type="PROSITE" id="PS00394">
    <property type="entry name" value="DNA_PHOTOLYASES_1_1"/>
    <property type="match status" value="1"/>
</dbReference>
<dbReference type="PANTHER" id="PTHR11455">
    <property type="entry name" value="CRYPTOCHROME"/>
    <property type="match status" value="1"/>
</dbReference>
<dbReference type="InterPro" id="IPR036155">
    <property type="entry name" value="Crypto/Photolyase_N_sf"/>
</dbReference>
<keyword evidence="8" id="KW-0456">Lyase</keyword>
<dbReference type="InterPro" id="IPR036134">
    <property type="entry name" value="Crypto/Photolyase_FAD-like_sf"/>
</dbReference>
<evidence type="ECO:0000256" key="1">
    <source>
        <dbReference type="ARBA" id="ARBA00001932"/>
    </source>
</evidence>
<dbReference type="InterPro" id="IPR018394">
    <property type="entry name" value="DNA_photolyase_1_CS_C"/>
</dbReference>
<dbReference type="GO" id="GO:0003904">
    <property type="term" value="F:deoxyribodipyrimidine photo-lyase activity"/>
    <property type="evidence" value="ECO:0007669"/>
    <property type="project" value="UniProtKB-EC"/>
</dbReference>
<organism evidence="8 9">
    <name type="scientific">Ancylobacter polymorphus</name>
    <dbReference type="NCBI Taxonomy" id="223390"/>
    <lineage>
        <taxon>Bacteria</taxon>
        <taxon>Pseudomonadati</taxon>
        <taxon>Pseudomonadota</taxon>
        <taxon>Alphaproteobacteria</taxon>
        <taxon>Hyphomicrobiales</taxon>
        <taxon>Xanthobacteraceae</taxon>
        <taxon>Ancylobacter</taxon>
    </lineage>
</organism>
<dbReference type="Gene3D" id="3.40.50.620">
    <property type="entry name" value="HUPs"/>
    <property type="match status" value="1"/>
</dbReference>
<evidence type="ECO:0000256" key="5">
    <source>
        <dbReference type="ARBA" id="ARBA00022991"/>
    </source>
</evidence>
<dbReference type="SUPFAM" id="SSF48173">
    <property type="entry name" value="Cryptochrome/photolyase FAD-binding domain"/>
    <property type="match status" value="1"/>
</dbReference>
<comment type="cofactor">
    <cofactor evidence="1">
        <name>(6R)-5,10-methylene-5,6,7,8-tetrahydrofolate</name>
        <dbReference type="ChEBI" id="CHEBI:15636"/>
    </cofactor>
</comment>
<dbReference type="EC" id="4.1.99.3" evidence="8"/>
<accession>A0ABU0BH56</accession>
<evidence type="ECO:0000256" key="2">
    <source>
        <dbReference type="ARBA" id="ARBA00001974"/>
    </source>
</evidence>
<comment type="caution">
    <text evidence="8">The sequence shown here is derived from an EMBL/GenBank/DDBJ whole genome shotgun (WGS) entry which is preliminary data.</text>
</comment>
<dbReference type="PRINTS" id="PR00147">
    <property type="entry name" value="DNAPHOTLYASE"/>
</dbReference>
<feature type="domain" description="Photolyase/cryptochrome alpha/beta" evidence="7">
    <location>
        <begin position="12"/>
        <end position="141"/>
    </location>
</feature>
<dbReference type="Gene3D" id="1.25.40.80">
    <property type="match status" value="1"/>
</dbReference>
<dbReference type="InterPro" id="IPR006050">
    <property type="entry name" value="DNA_photolyase_N"/>
</dbReference>
<evidence type="ECO:0000256" key="3">
    <source>
        <dbReference type="ARBA" id="ARBA00022630"/>
    </source>
</evidence>
<comment type="similarity">
    <text evidence="6">Belongs to the DNA photolyase family.</text>
</comment>
<evidence type="ECO:0000256" key="6">
    <source>
        <dbReference type="RuleBase" id="RU004182"/>
    </source>
</evidence>
<name>A0ABU0BH56_9HYPH</name>
<evidence type="ECO:0000313" key="9">
    <source>
        <dbReference type="Proteomes" id="UP001224682"/>
    </source>
</evidence>
<dbReference type="Proteomes" id="UP001224682">
    <property type="component" value="Unassembled WGS sequence"/>
</dbReference>
<dbReference type="PANTHER" id="PTHR11455:SF9">
    <property type="entry name" value="CRYPTOCHROME CIRCADIAN CLOCK 5 ISOFORM X1"/>
    <property type="match status" value="1"/>
</dbReference>
<dbReference type="PROSITE" id="PS51645">
    <property type="entry name" value="PHR_CRY_ALPHA_BETA"/>
    <property type="match status" value="1"/>
</dbReference>
<dbReference type="EMBL" id="JAUSUI010000012">
    <property type="protein sequence ID" value="MDQ0305173.1"/>
    <property type="molecule type" value="Genomic_DNA"/>
</dbReference>
<dbReference type="InterPro" id="IPR002081">
    <property type="entry name" value="Cryptochrome/DNA_photolyase_1"/>
</dbReference>
<dbReference type="InterPro" id="IPR005101">
    <property type="entry name" value="Cryptochr/Photolyase_FAD-bd"/>
</dbReference>
<dbReference type="Pfam" id="PF00875">
    <property type="entry name" value="DNA_photolyase"/>
    <property type="match status" value="1"/>
</dbReference>
<keyword evidence="5 6" id="KW-0157">Chromophore</keyword>
<sequence length="487" mass="54531">MSGTLMPSSTERPALVWLRDDLRLDDNPALAAAQASGRPLLLAFLLDEESPGLRPLGGAARWWLSHSLKALAATIEAKGGRLLLRRGMALDALTRLAGDVNAQAVYWNRRYGAAEIAVDTAVKSALTAAGVAVESFGGNLLHEPWTVATQSGGPFRVFTPFYRRARMQAPRTPSQTRLPWRFAPYPEGERLENWALEPSRPDWAGGLRETWTPGEEGARDALTRFLDGGITGYADERDRPDRTSTSRLSPHLRFGEIAPHRILAAVRHAEAGASAAPRDVEKFVSELYWREFSYHLLFHYPDIGTANFNDRFDAFAWQNAPALLRAWRRGMTGYPIVDAGMRQLWQTGWMHNRVRMVAASFLIKHCLTDWRQGEAWFWDTLVDADAANNPASWQWVAGSGADAAPYFRIFNPVAQGEKFDPDGDYVRRYVPELTALPSNVVHRPWEATPDVLRRAGVRLGETYPRPIVDHAAARDRALERFQPIRGD</sequence>
<keyword evidence="9" id="KW-1185">Reference proteome</keyword>
<gene>
    <name evidence="8" type="ORF">J2S75_004224</name>
</gene>
<dbReference type="Pfam" id="PF03441">
    <property type="entry name" value="FAD_binding_7"/>
    <property type="match status" value="1"/>
</dbReference>
<evidence type="ECO:0000256" key="4">
    <source>
        <dbReference type="ARBA" id="ARBA00022827"/>
    </source>
</evidence>
<comment type="cofactor">
    <cofactor evidence="2">
        <name>FAD</name>
        <dbReference type="ChEBI" id="CHEBI:57692"/>
    </cofactor>
</comment>
<keyword evidence="3 6" id="KW-0285">Flavoprotein</keyword>
<keyword evidence="4 6" id="KW-0274">FAD</keyword>
<evidence type="ECO:0000259" key="7">
    <source>
        <dbReference type="PROSITE" id="PS51645"/>
    </source>
</evidence>
<evidence type="ECO:0000313" key="8">
    <source>
        <dbReference type="EMBL" id="MDQ0305173.1"/>
    </source>
</evidence>
<dbReference type="Gene3D" id="1.10.579.10">
    <property type="entry name" value="DNA Cyclobutane Dipyrimidine Photolyase, subunit A, domain 3"/>
    <property type="match status" value="1"/>
</dbReference>
<dbReference type="SUPFAM" id="SSF52425">
    <property type="entry name" value="Cryptochrome/photolyase, N-terminal domain"/>
    <property type="match status" value="1"/>
</dbReference>